<evidence type="ECO:0000256" key="2">
    <source>
        <dbReference type="PIRSR" id="PIRSR000915-1"/>
    </source>
</evidence>
<feature type="binding site" evidence="3">
    <location>
        <position position="241"/>
    </location>
    <ligand>
        <name>substrate</name>
    </ligand>
</feature>
<dbReference type="PIRSF" id="PIRSF000915">
    <property type="entry name" value="PGP-type_phosphatase"/>
    <property type="match status" value="1"/>
</dbReference>
<dbReference type="SUPFAM" id="SSF56784">
    <property type="entry name" value="HAD-like"/>
    <property type="match status" value="1"/>
</dbReference>
<dbReference type="InterPro" id="IPR023214">
    <property type="entry name" value="HAD_sf"/>
</dbReference>
<proteinExistence type="predicted"/>
<feature type="active site" description="Nucleophile" evidence="2">
    <location>
        <position position="48"/>
    </location>
</feature>
<dbReference type="Gene3D" id="3.40.50.1000">
    <property type="entry name" value="HAD superfamily/HAD-like"/>
    <property type="match status" value="2"/>
</dbReference>
<dbReference type="EMBL" id="GECU01000703">
    <property type="protein sequence ID" value="JAT07004.1"/>
    <property type="molecule type" value="Transcribed_RNA"/>
</dbReference>
<organism evidence="5">
    <name type="scientific">Homalodisca liturata</name>
    <dbReference type="NCBI Taxonomy" id="320908"/>
    <lineage>
        <taxon>Eukaryota</taxon>
        <taxon>Metazoa</taxon>
        <taxon>Ecdysozoa</taxon>
        <taxon>Arthropoda</taxon>
        <taxon>Hexapoda</taxon>
        <taxon>Insecta</taxon>
        <taxon>Pterygota</taxon>
        <taxon>Neoptera</taxon>
        <taxon>Paraneoptera</taxon>
        <taxon>Hemiptera</taxon>
        <taxon>Auchenorrhyncha</taxon>
        <taxon>Membracoidea</taxon>
        <taxon>Cicadellidae</taxon>
        <taxon>Cicadellinae</taxon>
        <taxon>Proconiini</taxon>
        <taxon>Homalodisca</taxon>
    </lineage>
</organism>
<feature type="binding site" evidence="4">
    <location>
        <position position="50"/>
    </location>
    <ligand>
        <name>Mg(2+)</name>
        <dbReference type="ChEBI" id="CHEBI:18420"/>
    </ligand>
</feature>
<dbReference type="GO" id="GO:0016791">
    <property type="term" value="F:phosphatase activity"/>
    <property type="evidence" value="ECO:0007669"/>
    <property type="project" value="InterPro"/>
</dbReference>
<dbReference type="InterPro" id="IPR006349">
    <property type="entry name" value="PGP_euk"/>
</dbReference>
<dbReference type="NCBIfam" id="TIGR01460">
    <property type="entry name" value="HAD-SF-IIA"/>
    <property type="match status" value="1"/>
</dbReference>
<dbReference type="InterPro" id="IPR036412">
    <property type="entry name" value="HAD-like_sf"/>
</dbReference>
<dbReference type="GO" id="GO:0046872">
    <property type="term" value="F:metal ion binding"/>
    <property type="evidence" value="ECO:0007669"/>
    <property type="project" value="UniProtKB-KW"/>
</dbReference>
<dbReference type="AlphaFoldDB" id="A0A1B6K726"/>
<dbReference type="InterPro" id="IPR006357">
    <property type="entry name" value="HAD-SF_hydro_IIA"/>
</dbReference>
<comment type="cofactor">
    <cofactor evidence="4">
        <name>Mg(2+)</name>
        <dbReference type="ChEBI" id="CHEBI:18420"/>
    </cofactor>
    <text evidence="4">Divalent metal ions. Mg(2+) is the most effective.</text>
</comment>
<sequence>RTVLIYRRFKVIRKSVFTSKKMALKALSSLSSDEYENFLNSFDTVLTDCDGVLWVEDELLQGSPEVINEFKRMGKKVFFVTNNSTKTRSEFLDKFRSLGFNAKKEEIISTAYLTAEYLSSMNFNKKVYVVGSSGMAKELDNVGIRHIGVGPDVMTSNLTELVDNLKLDPEVGAVAVGLDVHFSVPKMIKAASYLERKGTIFLTANTDERYPLDADAVMPATGAFVAAIQTCAERKPIIVGKPGAYIRNYLVNKHKIDPSRTIMIGDRCNSDILLGKRCGFETLLVLSGVTSLKQVKVWKDSKDKDKNELVPDYYTNKLGDLLPYVKNTWHY</sequence>
<keyword evidence="4" id="KW-0460">Magnesium</keyword>
<dbReference type="Pfam" id="PF13242">
    <property type="entry name" value="Hydrolase_like"/>
    <property type="match status" value="1"/>
</dbReference>
<feature type="non-terminal residue" evidence="5">
    <location>
        <position position="1"/>
    </location>
</feature>
<feature type="binding site" evidence="4">
    <location>
        <position position="266"/>
    </location>
    <ligand>
        <name>Mg(2+)</name>
        <dbReference type="ChEBI" id="CHEBI:18420"/>
    </ligand>
</feature>
<dbReference type="Pfam" id="PF13344">
    <property type="entry name" value="Hydrolase_6"/>
    <property type="match status" value="1"/>
</dbReference>
<dbReference type="PANTHER" id="PTHR19288:SF93">
    <property type="entry name" value="FI11325P-RELATED"/>
    <property type="match status" value="1"/>
</dbReference>
<dbReference type="NCBIfam" id="TIGR01452">
    <property type="entry name" value="PGP_euk"/>
    <property type="match status" value="1"/>
</dbReference>
<evidence type="ECO:0000256" key="3">
    <source>
        <dbReference type="PIRSR" id="PIRSR000915-2"/>
    </source>
</evidence>
<feature type="binding site" evidence="4">
    <location>
        <position position="48"/>
    </location>
    <ligand>
        <name>Mg(2+)</name>
        <dbReference type="ChEBI" id="CHEBI:18420"/>
    </ligand>
</feature>
<gene>
    <name evidence="5" type="ORF">g.24263</name>
</gene>
<feature type="active site" description="Proton donor" evidence="2">
    <location>
        <position position="50"/>
    </location>
</feature>
<dbReference type="GO" id="GO:0005737">
    <property type="term" value="C:cytoplasm"/>
    <property type="evidence" value="ECO:0007669"/>
    <property type="project" value="TreeGrafter"/>
</dbReference>
<evidence type="ECO:0008006" key="6">
    <source>
        <dbReference type="Google" id="ProtNLM"/>
    </source>
</evidence>
<evidence type="ECO:0000313" key="5">
    <source>
        <dbReference type="EMBL" id="JAT07004.1"/>
    </source>
</evidence>
<evidence type="ECO:0000256" key="4">
    <source>
        <dbReference type="PIRSR" id="PIRSR000915-3"/>
    </source>
</evidence>
<evidence type="ECO:0000256" key="1">
    <source>
        <dbReference type="ARBA" id="ARBA00022801"/>
    </source>
</evidence>
<reference evidence="5" key="1">
    <citation type="submission" date="2015-11" db="EMBL/GenBank/DDBJ databases">
        <title>De novo transcriptome assembly of four potential Pierce s Disease insect vectors from Arizona vineyards.</title>
        <authorList>
            <person name="Tassone E.E."/>
        </authorList>
    </citation>
    <scope>NUCLEOTIDE SEQUENCE</scope>
</reference>
<dbReference type="PANTHER" id="PTHR19288">
    <property type="entry name" value="4-NITROPHENYLPHOSPHATASE-RELATED"/>
    <property type="match status" value="1"/>
</dbReference>
<keyword evidence="4" id="KW-0479">Metal-binding</keyword>
<accession>A0A1B6K726</accession>
<keyword evidence="1" id="KW-0378">Hydrolase</keyword>
<protein>
    <recommendedName>
        <fullName evidence="6">Phosphoglycolate phosphatase</fullName>
    </recommendedName>
</protein>
<name>A0A1B6K726_9HEMI</name>